<protein>
    <submittedName>
        <fullName evidence="1">Uncharacterized protein</fullName>
    </submittedName>
</protein>
<proteinExistence type="predicted"/>
<sequence>MEPRSPAEINFCLDMSTDSTLLRTVLEHEKGEIHAFTDNMTPSLTWYLETLLPQYVAVLSCRDSNFIQYQSFMDTLIDTWLNIILPAEWKTWPIRKLQYLRRRLRLRFIGYFDRKLSTHAGLHRFVRGVLPLAPPGSPVLGQAAPTRLGLYPFILNMANSESVSWSQ</sequence>
<gene>
    <name evidence="1" type="ORF">V5O48_018834</name>
</gene>
<organism evidence="1 2">
    <name type="scientific">Marasmius crinis-equi</name>
    <dbReference type="NCBI Taxonomy" id="585013"/>
    <lineage>
        <taxon>Eukaryota</taxon>
        <taxon>Fungi</taxon>
        <taxon>Dikarya</taxon>
        <taxon>Basidiomycota</taxon>
        <taxon>Agaricomycotina</taxon>
        <taxon>Agaricomycetes</taxon>
        <taxon>Agaricomycetidae</taxon>
        <taxon>Agaricales</taxon>
        <taxon>Marasmiineae</taxon>
        <taxon>Marasmiaceae</taxon>
        <taxon>Marasmius</taxon>
    </lineage>
</organism>
<name>A0ABR3EK74_9AGAR</name>
<accession>A0ABR3EK74</accession>
<dbReference type="Proteomes" id="UP001465976">
    <property type="component" value="Unassembled WGS sequence"/>
</dbReference>
<dbReference type="EMBL" id="JBAHYK010003749">
    <property type="protein sequence ID" value="KAL0563240.1"/>
    <property type="molecule type" value="Genomic_DNA"/>
</dbReference>
<evidence type="ECO:0000313" key="1">
    <source>
        <dbReference type="EMBL" id="KAL0563240.1"/>
    </source>
</evidence>
<comment type="caution">
    <text evidence="1">The sequence shown here is derived from an EMBL/GenBank/DDBJ whole genome shotgun (WGS) entry which is preliminary data.</text>
</comment>
<reference evidence="1 2" key="1">
    <citation type="submission" date="2024-02" db="EMBL/GenBank/DDBJ databases">
        <title>A draft genome for the cacao thread blight pathogen Marasmius crinis-equi.</title>
        <authorList>
            <person name="Cohen S.P."/>
            <person name="Baruah I.K."/>
            <person name="Amoako-Attah I."/>
            <person name="Bukari Y."/>
            <person name="Meinhardt L.W."/>
            <person name="Bailey B.A."/>
        </authorList>
    </citation>
    <scope>NUCLEOTIDE SEQUENCE [LARGE SCALE GENOMIC DNA]</scope>
    <source>
        <strain evidence="1 2">GH-76</strain>
    </source>
</reference>
<evidence type="ECO:0000313" key="2">
    <source>
        <dbReference type="Proteomes" id="UP001465976"/>
    </source>
</evidence>
<keyword evidence="2" id="KW-1185">Reference proteome</keyword>